<feature type="compositionally biased region" description="Polar residues" evidence="1">
    <location>
        <begin position="78"/>
        <end position="89"/>
    </location>
</feature>
<dbReference type="OrthoDB" id="8363671at2759"/>
<comment type="caution">
    <text evidence="2">The sequence shown here is derived from an EMBL/GenBank/DDBJ whole genome shotgun (WGS) entry which is preliminary data.</text>
</comment>
<evidence type="ECO:0000313" key="3">
    <source>
        <dbReference type="Proteomes" id="UP000886998"/>
    </source>
</evidence>
<keyword evidence="3" id="KW-1185">Reference proteome</keyword>
<dbReference type="Proteomes" id="UP000886998">
    <property type="component" value="Unassembled WGS sequence"/>
</dbReference>
<protein>
    <submittedName>
        <fullName evidence="2">Uncharacterized protein</fullName>
    </submittedName>
</protein>
<gene>
    <name evidence="2" type="primary">NCL1_44507</name>
    <name evidence="2" type="ORF">TNIN_153071</name>
</gene>
<evidence type="ECO:0000313" key="2">
    <source>
        <dbReference type="EMBL" id="GFY43677.1"/>
    </source>
</evidence>
<reference evidence="2" key="1">
    <citation type="submission" date="2020-08" db="EMBL/GenBank/DDBJ databases">
        <title>Multicomponent nature underlies the extraordinary mechanical properties of spider dragline silk.</title>
        <authorList>
            <person name="Kono N."/>
            <person name="Nakamura H."/>
            <person name="Mori M."/>
            <person name="Yoshida Y."/>
            <person name="Ohtoshi R."/>
            <person name="Malay A.D."/>
            <person name="Moran D.A.P."/>
            <person name="Tomita M."/>
            <person name="Numata K."/>
            <person name="Arakawa K."/>
        </authorList>
    </citation>
    <scope>NUCLEOTIDE SEQUENCE</scope>
</reference>
<evidence type="ECO:0000256" key="1">
    <source>
        <dbReference type="SAM" id="MobiDB-lite"/>
    </source>
</evidence>
<feature type="compositionally biased region" description="Basic and acidic residues" evidence="1">
    <location>
        <begin position="62"/>
        <end position="77"/>
    </location>
</feature>
<dbReference type="AlphaFoldDB" id="A0A8X6X007"/>
<name>A0A8X6X007_9ARAC</name>
<organism evidence="2 3">
    <name type="scientific">Trichonephila inaurata madagascariensis</name>
    <dbReference type="NCBI Taxonomy" id="2747483"/>
    <lineage>
        <taxon>Eukaryota</taxon>
        <taxon>Metazoa</taxon>
        <taxon>Ecdysozoa</taxon>
        <taxon>Arthropoda</taxon>
        <taxon>Chelicerata</taxon>
        <taxon>Arachnida</taxon>
        <taxon>Araneae</taxon>
        <taxon>Araneomorphae</taxon>
        <taxon>Entelegynae</taxon>
        <taxon>Araneoidea</taxon>
        <taxon>Nephilidae</taxon>
        <taxon>Trichonephila</taxon>
        <taxon>Trichonephila inaurata</taxon>
    </lineage>
</organism>
<proteinExistence type="predicted"/>
<feature type="region of interest" description="Disordered" evidence="1">
    <location>
        <begin position="54"/>
        <end position="121"/>
    </location>
</feature>
<accession>A0A8X6X007</accession>
<dbReference type="EMBL" id="BMAV01003816">
    <property type="protein sequence ID" value="GFY43677.1"/>
    <property type="molecule type" value="Genomic_DNA"/>
</dbReference>
<sequence length="121" mass="14459">MKGKATWKRFKTTWKRHKITCERQKKKMEDTHTNDVIPSEEYNHILEQAMTEALPTFNNDNSAHHSWSEKQDKRLTDTMDQYSFQENTTSQLLSEKKQKKSHPRDWSANNKEQKGKGKPYF</sequence>